<feature type="transmembrane region" description="Helical" evidence="16">
    <location>
        <begin position="25"/>
        <end position="44"/>
    </location>
</feature>
<keyword evidence="11 16" id="KW-0472">Membrane</keyword>
<dbReference type="Gene3D" id="3.40.50.300">
    <property type="entry name" value="P-loop containing nucleotide triphosphate hydrolases"/>
    <property type="match status" value="1"/>
</dbReference>
<evidence type="ECO:0000256" key="15">
    <source>
        <dbReference type="SAM" id="MobiDB-lite"/>
    </source>
</evidence>
<keyword evidence="10" id="KW-0238">DNA-binding</keyword>
<evidence type="ECO:0000256" key="12">
    <source>
        <dbReference type="ARBA" id="ARBA00023306"/>
    </source>
</evidence>
<feature type="compositionally biased region" description="Pro residues" evidence="15">
    <location>
        <begin position="301"/>
        <end position="322"/>
    </location>
</feature>
<feature type="region of interest" description="Disordered" evidence="15">
    <location>
        <begin position="335"/>
        <end position="361"/>
    </location>
</feature>
<feature type="transmembrane region" description="Helical" evidence="16">
    <location>
        <begin position="110"/>
        <end position="127"/>
    </location>
</feature>
<comment type="similarity">
    <text evidence="2">Belongs to the FtsK/SpoIIIE/SftA family.</text>
</comment>
<dbReference type="Pfam" id="PF13491">
    <property type="entry name" value="FtsK_4TM"/>
    <property type="match status" value="1"/>
</dbReference>
<proteinExistence type="inferred from homology"/>
<dbReference type="InterPro" id="IPR036388">
    <property type="entry name" value="WH-like_DNA-bd_sf"/>
</dbReference>
<dbReference type="InterPro" id="IPR036390">
    <property type="entry name" value="WH_DNA-bd_sf"/>
</dbReference>
<keyword evidence="6 14" id="KW-0547">Nucleotide-binding</keyword>
<keyword evidence="4" id="KW-0132">Cell division</keyword>
<dbReference type="InterPro" id="IPR027417">
    <property type="entry name" value="P-loop_NTPase"/>
</dbReference>
<organism evidence="18 19">
    <name type="scientific">Chloracidobacterium validum</name>
    <dbReference type="NCBI Taxonomy" id="2821543"/>
    <lineage>
        <taxon>Bacteria</taxon>
        <taxon>Pseudomonadati</taxon>
        <taxon>Acidobacteriota</taxon>
        <taxon>Terriglobia</taxon>
        <taxon>Terriglobales</taxon>
        <taxon>Acidobacteriaceae</taxon>
        <taxon>Chloracidobacterium</taxon>
    </lineage>
</organism>
<dbReference type="PROSITE" id="PS50901">
    <property type="entry name" value="FTSK"/>
    <property type="match status" value="1"/>
</dbReference>
<dbReference type="SUPFAM" id="SSF52540">
    <property type="entry name" value="P-loop containing nucleoside triphosphate hydrolases"/>
    <property type="match status" value="1"/>
</dbReference>
<feature type="compositionally biased region" description="Basic and acidic residues" evidence="15">
    <location>
        <begin position="237"/>
        <end position="247"/>
    </location>
</feature>
<evidence type="ECO:0000259" key="17">
    <source>
        <dbReference type="PROSITE" id="PS50901"/>
    </source>
</evidence>
<dbReference type="InterPro" id="IPR050206">
    <property type="entry name" value="FtsK/SpoIIIE/SftA"/>
</dbReference>
<dbReference type="Gene3D" id="1.10.10.10">
    <property type="entry name" value="Winged helix-like DNA-binding domain superfamily/Winged helix DNA-binding domain"/>
    <property type="match status" value="1"/>
</dbReference>
<evidence type="ECO:0000313" key="19">
    <source>
        <dbReference type="Proteomes" id="UP000676506"/>
    </source>
</evidence>
<keyword evidence="12" id="KW-0131">Cell cycle</keyword>
<dbReference type="Gene3D" id="3.30.980.40">
    <property type="match status" value="1"/>
</dbReference>
<evidence type="ECO:0000256" key="14">
    <source>
        <dbReference type="PROSITE-ProRule" id="PRU00289"/>
    </source>
</evidence>
<dbReference type="EMBL" id="CP072649">
    <property type="protein sequence ID" value="QUW04708.1"/>
    <property type="molecule type" value="Genomic_DNA"/>
</dbReference>
<dbReference type="SMART" id="SM00382">
    <property type="entry name" value="AAA"/>
    <property type="match status" value="1"/>
</dbReference>
<evidence type="ECO:0000256" key="3">
    <source>
        <dbReference type="ARBA" id="ARBA00022475"/>
    </source>
</evidence>
<dbReference type="InterPro" id="IPR025199">
    <property type="entry name" value="FtsK_4TM"/>
</dbReference>
<evidence type="ECO:0000313" key="18">
    <source>
        <dbReference type="EMBL" id="QUW04708.1"/>
    </source>
</evidence>
<evidence type="ECO:0000256" key="7">
    <source>
        <dbReference type="ARBA" id="ARBA00022829"/>
    </source>
</evidence>
<dbReference type="PANTHER" id="PTHR22683">
    <property type="entry name" value="SPORULATION PROTEIN RELATED"/>
    <property type="match status" value="1"/>
</dbReference>
<keyword evidence="19" id="KW-1185">Reference proteome</keyword>
<dbReference type="Proteomes" id="UP000676506">
    <property type="component" value="Chromosome 2"/>
</dbReference>
<sequence>MTNGLPPPIARETTTYVVPSRLGEALGIALGLGALTLAIALLSFHPEDPSWSVSAQVSQTQNAVGIVGARVADGLLQGLGLVAYTLPVLLGLHAVNVFRGKALLVSAEQATGITGLLLSLAGFLSLFQELPLFRERIRLGGFIGFTLERWLESALNPVGTGLALGGAALLSLMLATAFSPRHWLLKWWQELPFGKAKQPAVTNDDQAAAAPSQTTSTAQRQRTKASVNGHKPFTETVSDKSQHEQRVAEALYGDDAPGIVSPARRTPHGIPAVDLDAPPSAQVDIPAASASRANPTDEPAPSSPPATVPPPSPPKPEVPRPPGADVRRLAREAIERRNSGNNALVRDKPSSPPEVSAARRRLAATDNQAPNNAEQDVAKMVQGVQIVRRQSTPPTPLPAAALATVPSSNNATINPASPANRPLATTPVGGGYSAAAALSPAKPDPPKGEAFVETTYTLPSVDMLTPAPPQTNQSDEELHARARLLAEKCREFNVIGEILEIEPGPVVTTFGFKPDPGVKYSRVVGLVDDLCLGLQAESVRIDRIAGKATVGIEVPNTRRDTIYLREIIESDVFRDNPGRLPIALGKTINGEPYATDLAKMPHLLIAGSTGSGKSVMINSLICSILFKSTANEVRLIMVDPKRVELELYAGIPHLLTPIITDPKRAANALNWAVGEMENRYKLLASVGVRNIEGFNRAVSESPDPTRFPDGPPPRLPYIVIVIDELADLMMVASSDVETSIARLAQMARAVGIHLVIATQRPSVDVITGLIKANFPARISFRVSSKVDSRTILDTNGAEQLLGQGDMLFSPGSSRLIRIHGAYVSEAEINRIIEFIKQQGAPQYDESVQMSEEEVEAAEAGVGERDVLYDEAVRIVVQMGKASTSVLQRRLRIGYGRAAAILDMMEREGFIGPIDGSKPRVVKQAAYDYVEMLDGHALLPEDE</sequence>
<dbReference type="Pfam" id="PF17854">
    <property type="entry name" value="FtsK_alpha"/>
    <property type="match status" value="1"/>
</dbReference>
<evidence type="ECO:0000256" key="1">
    <source>
        <dbReference type="ARBA" id="ARBA00004651"/>
    </source>
</evidence>
<feature type="compositionally biased region" description="Low complexity" evidence="15">
    <location>
        <begin position="206"/>
        <end position="220"/>
    </location>
</feature>
<keyword evidence="7" id="KW-0159">Chromosome partition</keyword>
<dbReference type="Pfam" id="PF01580">
    <property type="entry name" value="FtsK_SpoIIIE"/>
    <property type="match status" value="1"/>
</dbReference>
<accession>A0ABX8BGI2</accession>
<feature type="region of interest" description="Disordered" evidence="15">
    <location>
        <begin position="199"/>
        <end position="323"/>
    </location>
</feature>
<dbReference type="InterPro" id="IPR002543">
    <property type="entry name" value="FtsK_dom"/>
</dbReference>
<keyword evidence="5 16" id="KW-0812">Transmembrane</keyword>
<evidence type="ECO:0000256" key="16">
    <source>
        <dbReference type="SAM" id="Phobius"/>
    </source>
</evidence>
<evidence type="ECO:0000256" key="2">
    <source>
        <dbReference type="ARBA" id="ARBA00006474"/>
    </source>
</evidence>
<dbReference type="PANTHER" id="PTHR22683:SF41">
    <property type="entry name" value="DNA TRANSLOCASE FTSK"/>
    <property type="match status" value="1"/>
</dbReference>
<feature type="domain" description="FtsK" evidence="17">
    <location>
        <begin position="590"/>
        <end position="789"/>
    </location>
</feature>
<evidence type="ECO:0000256" key="11">
    <source>
        <dbReference type="ARBA" id="ARBA00023136"/>
    </source>
</evidence>
<dbReference type="RefSeq" id="WP_211430597.1">
    <property type="nucleotide sequence ID" value="NZ_CP072649.1"/>
</dbReference>
<dbReference type="InterPro" id="IPR003593">
    <property type="entry name" value="AAA+_ATPase"/>
</dbReference>
<keyword evidence="9 16" id="KW-1133">Transmembrane helix</keyword>
<comment type="subcellular location">
    <subcellularLocation>
        <location evidence="1">Cell membrane</location>
        <topology evidence="1">Multi-pass membrane protein</topology>
    </subcellularLocation>
</comment>
<feature type="transmembrane region" description="Helical" evidence="16">
    <location>
        <begin position="75"/>
        <end position="98"/>
    </location>
</feature>
<evidence type="ECO:0000256" key="8">
    <source>
        <dbReference type="ARBA" id="ARBA00022840"/>
    </source>
</evidence>
<dbReference type="CDD" id="cd01127">
    <property type="entry name" value="TrwB_TraG_TraD_VirD4"/>
    <property type="match status" value="1"/>
</dbReference>
<evidence type="ECO:0000256" key="13">
    <source>
        <dbReference type="ARBA" id="ARBA00025923"/>
    </source>
</evidence>
<dbReference type="Pfam" id="PF09397">
    <property type="entry name" value="FtsK_gamma"/>
    <property type="match status" value="1"/>
</dbReference>
<evidence type="ECO:0000256" key="9">
    <source>
        <dbReference type="ARBA" id="ARBA00022989"/>
    </source>
</evidence>
<reference evidence="18 19" key="1">
    <citation type="submission" date="2021-03" db="EMBL/GenBank/DDBJ databases">
        <title>Genomic and phenotypic characterization of Chloracidobacterium isolates provides evidence for multiple species.</title>
        <authorList>
            <person name="Saini M.K."/>
            <person name="Costas A.M.G."/>
            <person name="Tank M."/>
            <person name="Bryant D.A."/>
        </authorList>
    </citation>
    <scope>NUCLEOTIDE SEQUENCE [LARGE SCALE GENOMIC DNA]</scope>
    <source>
        <strain evidence="18 19">BV2-C</strain>
    </source>
</reference>
<evidence type="ECO:0000256" key="6">
    <source>
        <dbReference type="ARBA" id="ARBA00022741"/>
    </source>
</evidence>
<dbReference type="SUPFAM" id="SSF46785">
    <property type="entry name" value="Winged helix' DNA-binding domain"/>
    <property type="match status" value="1"/>
</dbReference>
<protein>
    <submittedName>
        <fullName evidence="18">DNA translocase FtsK</fullName>
    </submittedName>
</protein>
<evidence type="ECO:0000256" key="4">
    <source>
        <dbReference type="ARBA" id="ARBA00022618"/>
    </source>
</evidence>
<dbReference type="SMART" id="SM00843">
    <property type="entry name" value="Ftsk_gamma"/>
    <property type="match status" value="1"/>
</dbReference>
<dbReference type="InterPro" id="IPR018541">
    <property type="entry name" value="Ftsk_gamma"/>
</dbReference>
<comment type="subunit">
    <text evidence="13">Homohexamer. Forms a ring that surrounds DNA.</text>
</comment>
<feature type="binding site" evidence="14">
    <location>
        <begin position="607"/>
        <end position="614"/>
    </location>
    <ligand>
        <name>ATP</name>
        <dbReference type="ChEBI" id="CHEBI:30616"/>
    </ligand>
</feature>
<name>A0ABX8BGI2_9BACT</name>
<gene>
    <name evidence="18" type="ORF">J8C06_13135</name>
</gene>
<evidence type="ECO:0000256" key="10">
    <source>
        <dbReference type="ARBA" id="ARBA00023125"/>
    </source>
</evidence>
<keyword evidence="3" id="KW-1003">Cell membrane</keyword>
<evidence type="ECO:0000256" key="5">
    <source>
        <dbReference type="ARBA" id="ARBA00022692"/>
    </source>
</evidence>
<keyword evidence="8 14" id="KW-0067">ATP-binding</keyword>
<dbReference type="InterPro" id="IPR041027">
    <property type="entry name" value="FtsK_alpha"/>
</dbReference>